<dbReference type="UniPathway" id="UPA00579">
    <property type="reaction ID" value="UER00640"/>
</dbReference>
<dbReference type="InterPro" id="IPR000764">
    <property type="entry name" value="Uridine_kinase-like"/>
</dbReference>
<evidence type="ECO:0000256" key="5">
    <source>
        <dbReference type="ARBA" id="ARBA00022741"/>
    </source>
</evidence>
<name>A0A7R9K540_TIMGE</name>
<dbReference type="AlphaFoldDB" id="A0A7R9K540"/>
<feature type="domain" description="Phosphoribulokinase/uridine kinase" evidence="9">
    <location>
        <begin position="286"/>
        <end position="335"/>
    </location>
</feature>
<evidence type="ECO:0000256" key="3">
    <source>
        <dbReference type="ARBA" id="ARBA00012137"/>
    </source>
</evidence>
<dbReference type="InterPro" id="IPR006083">
    <property type="entry name" value="PRK/URK"/>
</dbReference>
<dbReference type="SUPFAM" id="SSF52540">
    <property type="entry name" value="P-loop containing nucleoside triphosphate hydrolases"/>
    <property type="match status" value="1"/>
</dbReference>
<dbReference type="GO" id="GO:0004849">
    <property type="term" value="F:uridine kinase activity"/>
    <property type="evidence" value="ECO:0007669"/>
    <property type="project" value="UniProtKB-EC"/>
</dbReference>
<dbReference type="PANTHER" id="PTHR10285">
    <property type="entry name" value="URIDINE KINASE"/>
    <property type="match status" value="1"/>
</dbReference>
<evidence type="ECO:0000256" key="8">
    <source>
        <dbReference type="ARBA" id="ARBA00048909"/>
    </source>
</evidence>
<evidence type="ECO:0000256" key="6">
    <source>
        <dbReference type="ARBA" id="ARBA00022777"/>
    </source>
</evidence>
<reference evidence="10" key="1">
    <citation type="submission" date="2020-11" db="EMBL/GenBank/DDBJ databases">
        <authorList>
            <person name="Tran Van P."/>
        </authorList>
    </citation>
    <scope>NUCLEOTIDE SEQUENCE</scope>
</reference>
<dbReference type="EMBL" id="OE843374">
    <property type="protein sequence ID" value="CAD7602975.1"/>
    <property type="molecule type" value="Genomic_DNA"/>
</dbReference>
<keyword evidence="5" id="KW-0547">Nucleotide-binding</keyword>
<gene>
    <name evidence="10" type="ORF">TGEB3V08_LOCUS8575</name>
</gene>
<sequence>MTNLAQHVEFIQSVKWLLTVSHVLFQSTVCKRIMEKLGQADMVHAERQVVCISQDSFYRELSPQEKIRAEKGMFNFDHPGDAVLMPGNESDLQNAINPLNVATGRMDLLIKVSKAKMITFDKEGSRNVRFFFPSDAFNNDLILQTLKDILAGNKCEIPVYDYVTNSRVDNQLITIYPADVVLLEGILVFYFPEIRELFHMKLFVDTDSDTRLARRDNTWVMPCSLGLGLRRLFLPLHRPLPIVHRIEGSACLRSTLCLQVGDHQTTSSLAWLGGGLDHLVREVEEVPRDIKNRGRDLDQVLNQYMNFVKPAFEEFCSPTKKYADVIIPRGADNTVGIDLIVHHIQDLLHRSGTSKCSVRLSRCSSSCSGTLSRYRYRPDRAAHPRFPQQPQQKGAPMFTRPIPRAQTYHRRRSIHSPALILLSVTRHVTLNNHFT</sequence>
<evidence type="ECO:0000256" key="7">
    <source>
        <dbReference type="ARBA" id="ARBA00047436"/>
    </source>
</evidence>
<dbReference type="InterPro" id="IPR027417">
    <property type="entry name" value="P-loop_NTPase"/>
</dbReference>
<evidence type="ECO:0000259" key="9">
    <source>
        <dbReference type="Pfam" id="PF00485"/>
    </source>
</evidence>
<evidence type="ECO:0000256" key="4">
    <source>
        <dbReference type="ARBA" id="ARBA00022679"/>
    </source>
</evidence>
<comment type="similarity">
    <text evidence="2">Belongs to the uridine kinase family.</text>
</comment>
<dbReference type="CDD" id="cd02023">
    <property type="entry name" value="UMPK"/>
    <property type="match status" value="1"/>
</dbReference>
<dbReference type="Pfam" id="PF00485">
    <property type="entry name" value="PRK"/>
    <property type="match status" value="2"/>
</dbReference>
<protein>
    <recommendedName>
        <fullName evidence="3">uridine/cytidine kinase</fullName>
        <ecNumber evidence="3">2.7.1.48</ecNumber>
    </recommendedName>
</protein>
<dbReference type="Gene3D" id="3.40.50.300">
    <property type="entry name" value="P-loop containing nucleotide triphosphate hydrolases"/>
    <property type="match status" value="1"/>
</dbReference>
<proteinExistence type="inferred from homology"/>
<dbReference type="GO" id="GO:0005524">
    <property type="term" value="F:ATP binding"/>
    <property type="evidence" value="ECO:0007669"/>
    <property type="project" value="InterPro"/>
</dbReference>
<evidence type="ECO:0000313" key="10">
    <source>
        <dbReference type="EMBL" id="CAD7602975.1"/>
    </source>
</evidence>
<keyword evidence="4" id="KW-0808">Transferase</keyword>
<dbReference type="UniPathway" id="UPA00574">
    <property type="reaction ID" value="UER00637"/>
</dbReference>
<organism evidence="10">
    <name type="scientific">Timema genevievae</name>
    <name type="common">Walking stick</name>
    <dbReference type="NCBI Taxonomy" id="629358"/>
    <lineage>
        <taxon>Eukaryota</taxon>
        <taxon>Metazoa</taxon>
        <taxon>Ecdysozoa</taxon>
        <taxon>Arthropoda</taxon>
        <taxon>Hexapoda</taxon>
        <taxon>Insecta</taxon>
        <taxon>Pterygota</taxon>
        <taxon>Neoptera</taxon>
        <taxon>Polyneoptera</taxon>
        <taxon>Phasmatodea</taxon>
        <taxon>Timematodea</taxon>
        <taxon>Timematoidea</taxon>
        <taxon>Timematidae</taxon>
        <taxon>Timema</taxon>
    </lineage>
</organism>
<comment type="pathway">
    <text evidence="1">Pyrimidine metabolism; UMP biosynthesis via salvage pathway; UMP from uridine: step 1/1.</text>
</comment>
<evidence type="ECO:0000256" key="2">
    <source>
        <dbReference type="ARBA" id="ARBA00005408"/>
    </source>
</evidence>
<keyword evidence="6" id="KW-0418">Kinase</keyword>
<feature type="domain" description="Phosphoribulokinase/uridine kinase" evidence="9">
    <location>
        <begin position="112"/>
        <end position="215"/>
    </location>
</feature>
<dbReference type="EC" id="2.7.1.48" evidence="3"/>
<dbReference type="GO" id="GO:0044206">
    <property type="term" value="P:UMP salvage"/>
    <property type="evidence" value="ECO:0007669"/>
    <property type="project" value="UniProtKB-UniPathway"/>
</dbReference>
<dbReference type="GO" id="GO:0044211">
    <property type="term" value="P:CTP salvage"/>
    <property type="evidence" value="ECO:0007669"/>
    <property type="project" value="UniProtKB-UniPathway"/>
</dbReference>
<comment type="catalytic activity">
    <reaction evidence="7">
        <text>cytidine + ATP = CMP + ADP + H(+)</text>
        <dbReference type="Rhea" id="RHEA:24674"/>
        <dbReference type="ChEBI" id="CHEBI:15378"/>
        <dbReference type="ChEBI" id="CHEBI:17562"/>
        <dbReference type="ChEBI" id="CHEBI:30616"/>
        <dbReference type="ChEBI" id="CHEBI:60377"/>
        <dbReference type="ChEBI" id="CHEBI:456216"/>
        <dbReference type="EC" id="2.7.1.48"/>
    </reaction>
</comment>
<accession>A0A7R9K540</accession>
<evidence type="ECO:0000256" key="1">
    <source>
        <dbReference type="ARBA" id="ARBA00004690"/>
    </source>
</evidence>
<comment type="catalytic activity">
    <reaction evidence="8">
        <text>uridine + ATP = UMP + ADP + H(+)</text>
        <dbReference type="Rhea" id="RHEA:16825"/>
        <dbReference type="ChEBI" id="CHEBI:15378"/>
        <dbReference type="ChEBI" id="CHEBI:16704"/>
        <dbReference type="ChEBI" id="CHEBI:30616"/>
        <dbReference type="ChEBI" id="CHEBI:57865"/>
        <dbReference type="ChEBI" id="CHEBI:456216"/>
        <dbReference type="EC" id="2.7.1.48"/>
    </reaction>
</comment>